<protein>
    <submittedName>
        <fullName evidence="6">Pyridoxal phosphate-dependent transferase</fullName>
    </submittedName>
</protein>
<dbReference type="GO" id="GO:0016740">
    <property type="term" value="F:transferase activity"/>
    <property type="evidence" value="ECO:0007669"/>
    <property type="project" value="UniProtKB-KW"/>
</dbReference>
<evidence type="ECO:0000256" key="4">
    <source>
        <dbReference type="ARBA" id="ARBA00022898"/>
    </source>
</evidence>
<evidence type="ECO:0000256" key="1">
    <source>
        <dbReference type="ARBA" id="ARBA00001933"/>
    </source>
</evidence>
<evidence type="ECO:0000313" key="7">
    <source>
        <dbReference type="Proteomes" id="UP001396898"/>
    </source>
</evidence>
<dbReference type="InterPro" id="IPR004839">
    <property type="entry name" value="Aminotransferase_I/II_large"/>
</dbReference>
<feature type="domain" description="Aminotransferase class I/classII large" evidence="5">
    <location>
        <begin position="97"/>
        <end position="443"/>
    </location>
</feature>
<dbReference type="SUPFAM" id="SSF53383">
    <property type="entry name" value="PLP-dependent transferases"/>
    <property type="match status" value="1"/>
</dbReference>
<evidence type="ECO:0000256" key="3">
    <source>
        <dbReference type="ARBA" id="ARBA00022679"/>
    </source>
</evidence>
<proteinExistence type="inferred from homology"/>
<organism evidence="6 7">
    <name type="scientific">Apiospora marii</name>
    <dbReference type="NCBI Taxonomy" id="335849"/>
    <lineage>
        <taxon>Eukaryota</taxon>
        <taxon>Fungi</taxon>
        <taxon>Dikarya</taxon>
        <taxon>Ascomycota</taxon>
        <taxon>Pezizomycotina</taxon>
        <taxon>Sordariomycetes</taxon>
        <taxon>Xylariomycetidae</taxon>
        <taxon>Amphisphaeriales</taxon>
        <taxon>Apiosporaceae</taxon>
        <taxon>Apiospora</taxon>
    </lineage>
</organism>
<evidence type="ECO:0000259" key="5">
    <source>
        <dbReference type="Pfam" id="PF00155"/>
    </source>
</evidence>
<comment type="similarity">
    <text evidence="2">Belongs to the class-II pyridoxal-phosphate-dependent aminotransferase family. BioF subfamily.</text>
</comment>
<dbReference type="PANTHER" id="PTHR13693">
    <property type="entry name" value="CLASS II AMINOTRANSFERASE/8-AMINO-7-OXONONANOATE SYNTHASE"/>
    <property type="match status" value="1"/>
</dbReference>
<gene>
    <name evidence="6" type="ORF">PG991_001058</name>
</gene>
<evidence type="ECO:0000256" key="2">
    <source>
        <dbReference type="ARBA" id="ARBA00010008"/>
    </source>
</evidence>
<name>A0ABR1STQ6_9PEZI</name>
<dbReference type="InterPro" id="IPR050087">
    <property type="entry name" value="AON_synthase_class-II"/>
</dbReference>
<dbReference type="InterPro" id="IPR015422">
    <property type="entry name" value="PyrdxlP-dep_Trfase_small"/>
</dbReference>
<evidence type="ECO:0000313" key="6">
    <source>
        <dbReference type="EMBL" id="KAK8037712.1"/>
    </source>
</evidence>
<dbReference type="Pfam" id="PF00155">
    <property type="entry name" value="Aminotran_1_2"/>
    <property type="match status" value="1"/>
</dbReference>
<keyword evidence="3 6" id="KW-0808">Transferase</keyword>
<accession>A0ABR1STQ6</accession>
<comment type="cofactor">
    <cofactor evidence="1">
        <name>pyridoxal 5'-phosphate</name>
        <dbReference type="ChEBI" id="CHEBI:597326"/>
    </cofactor>
</comment>
<keyword evidence="7" id="KW-1185">Reference proteome</keyword>
<sequence length="484" mass="54254">MDTAHPETAAPPIGPFMFRILDTKSQEPQPPQSQSTFYRNLDEVLDLRRSLSNFYSVLENTWADHGTTDFYTGDILGLGKSQARRAEFLDELARCPDFTIGPTGSRAIDGTYSYLKKAELEIASFHGAENGLLTSSAFEANVAVWTAVPRPGDVILYDALVHASTHEGIKQSLAIDKFEFPHSSVDGFRRVLGDIFESNRLVREAKRTVLVAVESIYSMDGDVCPLQELVEVSHEFSRGQGNVQFVVDEAHSLGVIGPKGAGLICELGLQKEIAIVVHSYGKAMGAVGGFVLASTTVRHMIANFARSIIYTTSPSFPFVAAIKSGYKLLADGHTEEAQERIQQLVGFFFETLTSHPVWPTAQQMGLLLVPLAKDWEERPFLTHIIPIFTRQKYNWWLFFHILDSNFYTFPMEHPIVPLGQRRVRAVLHAYNTEDEVRRFVNAIFTWVEEMMFIEDGRTGFAVPHAARRVYAWMAQEKLTGFGKP</sequence>
<keyword evidence="4" id="KW-0663">Pyridoxal phosphate</keyword>
<dbReference type="EMBL" id="JAQQWI010000002">
    <property type="protein sequence ID" value="KAK8037712.1"/>
    <property type="molecule type" value="Genomic_DNA"/>
</dbReference>
<dbReference type="Proteomes" id="UP001396898">
    <property type="component" value="Unassembled WGS sequence"/>
</dbReference>
<dbReference type="Gene3D" id="3.90.1150.10">
    <property type="entry name" value="Aspartate Aminotransferase, domain 1"/>
    <property type="match status" value="1"/>
</dbReference>
<dbReference type="Gene3D" id="3.40.640.10">
    <property type="entry name" value="Type I PLP-dependent aspartate aminotransferase-like (Major domain)"/>
    <property type="match status" value="1"/>
</dbReference>
<dbReference type="InterPro" id="IPR015421">
    <property type="entry name" value="PyrdxlP-dep_Trfase_major"/>
</dbReference>
<dbReference type="PANTHER" id="PTHR13693:SF77">
    <property type="entry name" value="8-AMINO-7-OXONONANOATE SYNTHASE"/>
    <property type="match status" value="1"/>
</dbReference>
<comment type="caution">
    <text evidence="6">The sequence shown here is derived from an EMBL/GenBank/DDBJ whole genome shotgun (WGS) entry which is preliminary data.</text>
</comment>
<dbReference type="InterPro" id="IPR015424">
    <property type="entry name" value="PyrdxlP-dep_Trfase"/>
</dbReference>
<reference evidence="6 7" key="1">
    <citation type="submission" date="2023-01" db="EMBL/GenBank/DDBJ databases">
        <title>Analysis of 21 Apiospora genomes using comparative genomics revels a genus with tremendous synthesis potential of carbohydrate active enzymes and secondary metabolites.</title>
        <authorList>
            <person name="Sorensen T."/>
        </authorList>
    </citation>
    <scope>NUCLEOTIDE SEQUENCE [LARGE SCALE GENOMIC DNA]</scope>
    <source>
        <strain evidence="6 7">CBS 20057</strain>
    </source>
</reference>